<proteinExistence type="predicted"/>
<evidence type="ECO:0000313" key="7">
    <source>
        <dbReference type="EMBL" id="RKT54079.1"/>
    </source>
</evidence>
<dbReference type="OrthoDB" id="3237195at2"/>
<dbReference type="InterPro" id="IPR036271">
    <property type="entry name" value="Tet_transcr_reg_TetR-rel_C_sf"/>
</dbReference>
<keyword evidence="1" id="KW-0805">Transcription regulation</keyword>
<dbReference type="Proteomes" id="UP000282084">
    <property type="component" value="Unassembled WGS sequence"/>
</dbReference>
<dbReference type="InterPro" id="IPR023772">
    <property type="entry name" value="DNA-bd_HTH_TetR-type_CS"/>
</dbReference>
<accession>A0A495VXV0</accession>
<evidence type="ECO:0000259" key="6">
    <source>
        <dbReference type="PROSITE" id="PS50977"/>
    </source>
</evidence>
<evidence type="ECO:0000256" key="1">
    <source>
        <dbReference type="ARBA" id="ARBA00023015"/>
    </source>
</evidence>
<dbReference type="RefSeq" id="WP_121005276.1">
    <property type="nucleotide sequence ID" value="NZ_RBXO01000001.1"/>
</dbReference>
<evidence type="ECO:0000256" key="2">
    <source>
        <dbReference type="ARBA" id="ARBA00023125"/>
    </source>
</evidence>
<evidence type="ECO:0000313" key="8">
    <source>
        <dbReference type="Proteomes" id="UP000282084"/>
    </source>
</evidence>
<dbReference type="InterPro" id="IPR050109">
    <property type="entry name" value="HTH-type_TetR-like_transc_reg"/>
</dbReference>
<keyword evidence="2 4" id="KW-0238">DNA-binding</keyword>
<gene>
    <name evidence="7" type="ORF">C8E97_2668</name>
</gene>
<dbReference type="AlphaFoldDB" id="A0A495VXV0"/>
<keyword evidence="3" id="KW-0804">Transcription</keyword>
<evidence type="ECO:0000256" key="5">
    <source>
        <dbReference type="SAM" id="MobiDB-lite"/>
    </source>
</evidence>
<feature type="domain" description="HTH tetR-type" evidence="6">
    <location>
        <begin position="8"/>
        <end position="68"/>
    </location>
</feature>
<sequence>MNDLAQGARTRAGLIAASIELFDRDGYDSTSLDAVCRAISVTKGALYRHFPSKQALAVAVVEEHFRRWHEVRAEVERSGTGPLQTLVDLTHRMGALTRTDRTVRVGVRLLFTSELFELLAGVHFVSLVAMVRDLLGQAVAAGEVPPGLDTREEADGIAAAVVGSQAMTVLTSLGDPVDRLTTMWRHRLAYLVAPGHRGLVHATALVDVPASAPRATGPGERTAPAPRATGPADGTPVTPCGTALVDGPACPSRGAPAAP</sequence>
<dbReference type="InterPro" id="IPR009057">
    <property type="entry name" value="Homeodomain-like_sf"/>
</dbReference>
<dbReference type="SUPFAM" id="SSF46689">
    <property type="entry name" value="Homeodomain-like"/>
    <property type="match status" value="1"/>
</dbReference>
<comment type="caution">
    <text evidence="7">The sequence shown here is derived from an EMBL/GenBank/DDBJ whole genome shotgun (WGS) entry which is preliminary data.</text>
</comment>
<dbReference type="InterPro" id="IPR001647">
    <property type="entry name" value="HTH_TetR"/>
</dbReference>
<evidence type="ECO:0000256" key="3">
    <source>
        <dbReference type="ARBA" id="ARBA00023163"/>
    </source>
</evidence>
<dbReference type="PROSITE" id="PS01081">
    <property type="entry name" value="HTH_TETR_1"/>
    <property type="match status" value="1"/>
</dbReference>
<organism evidence="7 8">
    <name type="scientific">Saccharothrix australiensis</name>
    <dbReference type="NCBI Taxonomy" id="2072"/>
    <lineage>
        <taxon>Bacteria</taxon>
        <taxon>Bacillati</taxon>
        <taxon>Actinomycetota</taxon>
        <taxon>Actinomycetes</taxon>
        <taxon>Pseudonocardiales</taxon>
        <taxon>Pseudonocardiaceae</taxon>
        <taxon>Saccharothrix</taxon>
    </lineage>
</organism>
<dbReference type="GO" id="GO:0000976">
    <property type="term" value="F:transcription cis-regulatory region binding"/>
    <property type="evidence" value="ECO:0007669"/>
    <property type="project" value="TreeGrafter"/>
</dbReference>
<dbReference type="Gene3D" id="1.10.357.10">
    <property type="entry name" value="Tetracycline Repressor, domain 2"/>
    <property type="match status" value="1"/>
</dbReference>
<dbReference type="SUPFAM" id="SSF48498">
    <property type="entry name" value="Tetracyclin repressor-like, C-terminal domain"/>
    <property type="match status" value="1"/>
</dbReference>
<protein>
    <submittedName>
        <fullName evidence="7">TetR family transcriptional regulator</fullName>
    </submittedName>
</protein>
<dbReference type="PANTHER" id="PTHR30055:SF234">
    <property type="entry name" value="HTH-TYPE TRANSCRIPTIONAL REGULATOR BETI"/>
    <property type="match status" value="1"/>
</dbReference>
<evidence type="ECO:0000256" key="4">
    <source>
        <dbReference type="PROSITE-ProRule" id="PRU00335"/>
    </source>
</evidence>
<dbReference type="PANTHER" id="PTHR30055">
    <property type="entry name" value="HTH-TYPE TRANSCRIPTIONAL REGULATOR RUTR"/>
    <property type="match status" value="1"/>
</dbReference>
<dbReference type="EMBL" id="RBXO01000001">
    <property type="protein sequence ID" value="RKT54079.1"/>
    <property type="molecule type" value="Genomic_DNA"/>
</dbReference>
<feature type="region of interest" description="Disordered" evidence="5">
    <location>
        <begin position="210"/>
        <end position="259"/>
    </location>
</feature>
<keyword evidence="8" id="KW-1185">Reference proteome</keyword>
<name>A0A495VXV0_9PSEU</name>
<feature type="compositionally biased region" description="Low complexity" evidence="5">
    <location>
        <begin position="221"/>
        <end position="236"/>
    </location>
</feature>
<dbReference type="PRINTS" id="PR00455">
    <property type="entry name" value="HTHTETR"/>
</dbReference>
<feature type="DNA-binding region" description="H-T-H motif" evidence="4">
    <location>
        <begin position="31"/>
        <end position="50"/>
    </location>
</feature>
<dbReference type="GO" id="GO:0003700">
    <property type="term" value="F:DNA-binding transcription factor activity"/>
    <property type="evidence" value="ECO:0007669"/>
    <property type="project" value="TreeGrafter"/>
</dbReference>
<reference evidence="7 8" key="1">
    <citation type="submission" date="2018-10" db="EMBL/GenBank/DDBJ databases">
        <title>Sequencing the genomes of 1000 actinobacteria strains.</title>
        <authorList>
            <person name="Klenk H.-P."/>
        </authorList>
    </citation>
    <scope>NUCLEOTIDE SEQUENCE [LARGE SCALE GENOMIC DNA]</scope>
    <source>
        <strain evidence="7 8">DSM 43800</strain>
    </source>
</reference>
<dbReference type="PROSITE" id="PS50977">
    <property type="entry name" value="HTH_TETR_2"/>
    <property type="match status" value="1"/>
</dbReference>
<dbReference type="Pfam" id="PF00440">
    <property type="entry name" value="TetR_N"/>
    <property type="match status" value="1"/>
</dbReference>